<organism evidence="2 3">
    <name type="scientific">Phytophthora fragariaefolia</name>
    <dbReference type="NCBI Taxonomy" id="1490495"/>
    <lineage>
        <taxon>Eukaryota</taxon>
        <taxon>Sar</taxon>
        <taxon>Stramenopiles</taxon>
        <taxon>Oomycota</taxon>
        <taxon>Peronosporomycetes</taxon>
        <taxon>Peronosporales</taxon>
        <taxon>Peronosporaceae</taxon>
        <taxon>Phytophthora</taxon>
    </lineage>
</organism>
<feature type="compositionally biased region" description="Low complexity" evidence="1">
    <location>
        <begin position="105"/>
        <end position="117"/>
    </location>
</feature>
<protein>
    <submittedName>
        <fullName evidence="2">Unnamed protein product</fullName>
    </submittedName>
</protein>
<comment type="caution">
    <text evidence="2">The sequence shown here is derived from an EMBL/GenBank/DDBJ whole genome shotgun (WGS) entry which is preliminary data.</text>
</comment>
<dbReference type="Proteomes" id="UP001165121">
    <property type="component" value="Unassembled WGS sequence"/>
</dbReference>
<evidence type="ECO:0000313" key="2">
    <source>
        <dbReference type="EMBL" id="GMF47996.1"/>
    </source>
</evidence>
<proteinExistence type="predicted"/>
<keyword evidence="3" id="KW-1185">Reference proteome</keyword>
<reference evidence="2" key="1">
    <citation type="submission" date="2023-04" db="EMBL/GenBank/DDBJ databases">
        <title>Phytophthora fragariaefolia NBRC 109709.</title>
        <authorList>
            <person name="Ichikawa N."/>
            <person name="Sato H."/>
            <person name="Tonouchi N."/>
        </authorList>
    </citation>
    <scope>NUCLEOTIDE SEQUENCE</scope>
    <source>
        <strain evidence="2">NBRC 109709</strain>
    </source>
</reference>
<feature type="compositionally biased region" description="Basic residues" evidence="1">
    <location>
        <begin position="130"/>
        <end position="141"/>
    </location>
</feature>
<feature type="region of interest" description="Disordered" evidence="1">
    <location>
        <begin position="66"/>
        <end position="148"/>
    </location>
</feature>
<feature type="region of interest" description="Disordered" evidence="1">
    <location>
        <begin position="1"/>
        <end position="36"/>
    </location>
</feature>
<dbReference type="AlphaFoldDB" id="A0A9W6XYJ3"/>
<sequence>MHSSLTSDSLTARSATSWHERQAALLPQHQVGQTPRVIEDSTRGYRSQLMNQSLEDAFQVAVSRVHRQLGPPGGTTPSVSVGDSSLGGAAEDDNLPDEMAGGGEAAAAQVSQATGAGCPAMHSSTAMSSKRSRRRHNSRASKQHEDGI</sequence>
<evidence type="ECO:0000256" key="1">
    <source>
        <dbReference type="SAM" id="MobiDB-lite"/>
    </source>
</evidence>
<accession>A0A9W6XYJ3</accession>
<feature type="compositionally biased region" description="Polar residues" evidence="1">
    <location>
        <begin position="1"/>
        <end position="17"/>
    </location>
</feature>
<name>A0A9W6XYJ3_9STRA</name>
<evidence type="ECO:0000313" key="3">
    <source>
        <dbReference type="Proteomes" id="UP001165121"/>
    </source>
</evidence>
<dbReference type="EMBL" id="BSXT01002262">
    <property type="protein sequence ID" value="GMF47996.1"/>
    <property type="molecule type" value="Genomic_DNA"/>
</dbReference>
<gene>
    <name evidence="2" type="ORF">Pfra01_001834400</name>
</gene>